<dbReference type="Proteomes" id="UP000198615">
    <property type="component" value="Unassembled WGS sequence"/>
</dbReference>
<comment type="caution">
    <text evidence="1">The sequence shown here is derived from an EMBL/GenBank/DDBJ whole genome shotgun (WGS) entry which is preliminary data.</text>
</comment>
<dbReference type="PANTHER" id="PTHR38657">
    <property type="entry name" value="SLR1343 PROTEIN"/>
    <property type="match status" value="1"/>
</dbReference>
<dbReference type="GO" id="GO:0016829">
    <property type="term" value="F:lyase activity"/>
    <property type="evidence" value="ECO:0007669"/>
    <property type="project" value="UniProtKB-KW"/>
</dbReference>
<dbReference type="Gene3D" id="1.10.579.10">
    <property type="entry name" value="DNA Cyclobutane Dipyrimidine Photolyase, subunit A, domain 3"/>
    <property type="match status" value="1"/>
</dbReference>
<dbReference type="Pfam" id="PF04244">
    <property type="entry name" value="DPRP"/>
    <property type="match status" value="1"/>
</dbReference>
<dbReference type="InterPro" id="IPR036134">
    <property type="entry name" value="Crypto/Photolyase_FAD-like_sf"/>
</dbReference>
<dbReference type="RefSeq" id="WP_093148270.1">
    <property type="nucleotide sequence ID" value="NZ_FNBW01000002.1"/>
</dbReference>
<name>A0A8G2EVE2_9PROT</name>
<reference evidence="1 2" key="1">
    <citation type="submission" date="2016-10" db="EMBL/GenBank/DDBJ databases">
        <authorList>
            <person name="Varghese N."/>
            <person name="Submissions S."/>
        </authorList>
    </citation>
    <scope>NUCLEOTIDE SEQUENCE [LARGE SCALE GENOMIC DNA]</scope>
    <source>
        <strain evidence="1 2">DSM 18839</strain>
    </source>
</reference>
<dbReference type="InterPro" id="IPR007357">
    <property type="entry name" value="PhrB-like"/>
</dbReference>
<organism evidence="1 2">
    <name type="scientific">Thalassobaculum litoreum DSM 18839</name>
    <dbReference type="NCBI Taxonomy" id="1123362"/>
    <lineage>
        <taxon>Bacteria</taxon>
        <taxon>Pseudomonadati</taxon>
        <taxon>Pseudomonadota</taxon>
        <taxon>Alphaproteobacteria</taxon>
        <taxon>Rhodospirillales</taxon>
        <taxon>Thalassobaculaceae</taxon>
        <taxon>Thalassobaculum</taxon>
    </lineage>
</organism>
<dbReference type="AlphaFoldDB" id="A0A8G2EVE2"/>
<evidence type="ECO:0000313" key="2">
    <source>
        <dbReference type="Proteomes" id="UP000198615"/>
    </source>
</evidence>
<dbReference type="Gene3D" id="1.10.10.1710">
    <property type="entry name" value="Deoxyribodipyrimidine photolyase-related"/>
    <property type="match status" value="1"/>
</dbReference>
<gene>
    <name evidence="1" type="ORF">SAMN05660686_00757</name>
</gene>
<evidence type="ECO:0000313" key="1">
    <source>
        <dbReference type="EMBL" id="SDF25322.1"/>
    </source>
</evidence>
<proteinExistence type="predicted"/>
<dbReference type="PANTHER" id="PTHR38657:SF1">
    <property type="entry name" value="SLR1343 PROTEIN"/>
    <property type="match status" value="1"/>
</dbReference>
<dbReference type="SUPFAM" id="SSF48173">
    <property type="entry name" value="Cryptochrome/photolyase FAD-binding domain"/>
    <property type="match status" value="1"/>
</dbReference>
<dbReference type="EMBL" id="FNBW01000002">
    <property type="protein sequence ID" value="SDF25322.1"/>
    <property type="molecule type" value="Genomic_DNA"/>
</dbReference>
<dbReference type="OrthoDB" id="5288100at2"/>
<protein>
    <submittedName>
        <fullName evidence="1">Deoxyribodipyrimidine photolyase-related protein</fullName>
    </submittedName>
</protein>
<keyword evidence="1" id="KW-0456">Lyase</keyword>
<sequence length="507" mass="57721">MTVLRFVLGDQLDRALSSLTDLEPDADVVLMVEVADEATYVPHHPKKIALILAAMRHFVAGLEADGVAVDYVRLDDRDNTGSFTGELARAVKRHGPDRVVVTEPGEWRVEQDMKAWETALGVAVEIRADDRFLCSRDAFSAWAEGRKTFRMEHFYREMRKRTGILMDGRAPAGGEWNFDKENRKSLPKGLRAPGFEGYAPDAVTEEVLALVADRFADNFGDLDGFRFPVTREQALDLLDRFVEHGLARFGDYQDAMAVGEPFLFHSLISPALNIGLLRPREVIERVEAAYRDGAAPLNAAEGFIRQILGWREYVRGIYWHAMPDYADTNAFSADRPLPGFYWSGETDMRCLAEVIGQTRREAYAHHIQRLMVTGCFALLIGADPVEVNDWYLAVYADAFEWVQLPNTHGMVLHADGGMLGSKPYAASGKYIDRMSDYCRHCRFDVTETEGENACPFNALYWRFLHRHGDRLRDNRRMAMIYRTWDRFDAERRDAILERAETFLETLS</sequence>
<keyword evidence="2" id="KW-1185">Reference proteome</keyword>
<dbReference type="Gene3D" id="1.25.40.80">
    <property type="match status" value="1"/>
</dbReference>
<dbReference type="InterPro" id="IPR014729">
    <property type="entry name" value="Rossmann-like_a/b/a_fold"/>
</dbReference>
<dbReference type="Gene3D" id="3.40.50.620">
    <property type="entry name" value="HUPs"/>
    <property type="match status" value="1"/>
</dbReference>
<accession>A0A8G2EVE2</accession>
<dbReference type="InterPro" id="IPR052551">
    <property type="entry name" value="UV-DNA_repair_photolyase"/>
</dbReference>